<feature type="compositionally biased region" description="Basic and acidic residues" evidence="5">
    <location>
        <begin position="105"/>
        <end position="121"/>
    </location>
</feature>
<evidence type="ECO:0000256" key="5">
    <source>
        <dbReference type="SAM" id="MobiDB-lite"/>
    </source>
</evidence>
<dbReference type="AlphaFoldDB" id="A0AA45LF33"/>
<reference evidence="7" key="1">
    <citation type="submission" date="2021-04" db="EMBL/GenBank/DDBJ databases">
        <title>Genomic sequence of Actinosynnema pretiosum subsp. pretiosum ATCC 31280 (C-14919).</title>
        <authorList>
            <person name="Bai L."/>
            <person name="Wang X."/>
            <person name="Xiao Y."/>
        </authorList>
    </citation>
    <scope>NUCLEOTIDE SEQUENCE</scope>
    <source>
        <strain evidence="7">ATCC 31280</strain>
    </source>
</reference>
<dbReference type="InterPro" id="IPR000515">
    <property type="entry name" value="MetI-like"/>
</dbReference>
<dbReference type="GO" id="GO:0055085">
    <property type="term" value="P:transmembrane transport"/>
    <property type="evidence" value="ECO:0007669"/>
    <property type="project" value="InterPro"/>
</dbReference>
<feature type="transmembrane region" description="Helical" evidence="6">
    <location>
        <begin position="55"/>
        <end position="75"/>
    </location>
</feature>
<evidence type="ECO:0000313" key="8">
    <source>
        <dbReference type="Proteomes" id="UP000677152"/>
    </source>
</evidence>
<feature type="compositionally biased region" description="Basic residues" evidence="5">
    <location>
        <begin position="140"/>
        <end position="150"/>
    </location>
</feature>
<evidence type="ECO:0000256" key="3">
    <source>
        <dbReference type="ARBA" id="ARBA00022989"/>
    </source>
</evidence>
<dbReference type="Proteomes" id="UP000677152">
    <property type="component" value="Chromosome"/>
</dbReference>
<dbReference type="EMBL" id="CP073249">
    <property type="protein sequence ID" value="QUF08365.1"/>
    <property type="molecule type" value="Genomic_DNA"/>
</dbReference>
<keyword evidence="3 6" id="KW-1133">Transmembrane helix</keyword>
<feature type="region of interest" description="Disordered" evidence="5">
    <location>
        <begin position="105"/>
        <end position="125"/>
    </location>
</feature>
<gene>
    <name evidence="7" type="ORF">KCV87_06770</name>
</gene>
<evidence type="ECO:0000313" key="7">
    <source>
        <dbReference type="EMBL" id="QUF08365.1"/>
    </source>
</evidence>
<comment type="subcellular location">
    <subcellularLocation>
        <location evidence="1">Membrane</location>
        <topology evidence="1">Multi-pass membrane protein</topology>
    </subcellularLocation>
</comment>
<protein>
    <recommendedName>
        <fullName evidence="9">Phosphate transport system permease protein PstA</fullName>
    </recommendedName>
</protein>
<evidence type="ECO:0000256" key="2">
    <source>
        <dbReference type="ARBA" id="ARBA00022692"/>
    </source>
</evidence>
<dbReference type="GO" id="GO:0016020">
    <property type="term" value="C:membrane"/>
    <property type="evidence" value="ECO:0007669"/>
    <property type="project" value="UniProtKB-SubCell"/>
</dbReference>
<evidence type="ECO:0008006" key="9">
    <source>
        <dbReference type="Google" id="ProtNLM"/>
    </source>
</evidence>
<evidence type="ECO:0000256" key="6">
    <source>
        <dbReference type="SAM" id="Phobius"/>
    </source>
</evidence>
<feature type="region of interest" description="Disordered" evidence="5">
    <location>
        <begin position="140"/>
        <end position="181"/>
    </location>
</feature>
<accession>A0AA45LF33</accession>
<keyword evidence="2 6" id="KW-0812">Transmembrane</keyword>
<name>A0AA45LF33_9PSEU</name>
<evidence type="ECO:0000256" key="1">
    <source>
        <dbReference type="ARBA" id="ARBA00004141"/>
    </source>
</evidence>
<evidence type="ECO:0000256" key="4">
    <source>
        <dbReference type="ARBA" id="ARBA00023136"/>
    </source>
</evidence>
<keyword evidence="4 6" id="KW-0472">Membrane</keyword>
<proteinExistence type="predicted"/>
<organism evidence="7 8">
    <name type="scientific">Actinosynnema pretiosum subsp. pretiosum</name>
    <dbReference type="NCBI Taxonomy" id="103721"/>
    <lineage>
        <taxon>Bacteria</taxon>
        <taxon>Bacillati</taxon>
        <taxon>Actinomycetota</taxon>
        <taxon>Actinomycetes</taxon>
        <taxon>Pseudonocardiales</taxon>
        <taxon>Pseudonocardiaceae</taxon>
        <taxon>Actinosynnema</taxon>
    </lineage>
</organism>
<sequence>MAAAVVHALAALLGVGLLLVVGYTFWRGAEALGHTNFLTDDLSAAGPLDPLGEGGVLHAVVGTLVQISIMMLPIIARASEVVLRVVPDGLREASLALGACRRDERHGHHGHLDQGGAHRESPCPSTLSWPRWGPVGTLPRHREHHHHGRGKLALSRLTGGVNAPPTRARPCRVNRADDPRA</sequence>
<dbReference type="CDD" id="cd06261">
    <property type="entry name" value="TM_PBP2"/>
    <property type="match status" value="1"/>
</dbReference>